<reference evidence="2 3" key="1">
    <citation type="journal article" date="2024" name="Ann. Entomol. Soc. Am.">
        <title>Genomic analyses of the southern and eastern yellowjacket wasps (Hymenoptera: Vespidae) reveal evolutionary signatures of social life.</title>
        <authorList>
            <person name="Catto M.A."/>
            <person name="Caine P.B."/>
            <person name="Orr S.E."/>
            <person name="Hunt B.G."/>
            <person name="Goodisman M.A.D."/>
        </authorList>
    </citation>
    <scope>NUCLEOTIDE SEQUENCE [LARGE SCALE GENOMIC DNA]</scope>
    <source>
        <strain evidence="2">232</strain>
        <tissue evidence="2">Head and thorax</tissue>
    </source>
</reference>
<dbReference type="AlphaFoldDB" id="A0ABD2CVX7"/>
<name>A0ABD2CVX7_VESMC</name>
<dbReference type="Proteomes" id="UP001607303">
    <property type="component" value="Unassembled WGS sequence"/>
</dbReference>
<proteinExistence type="predicted"/>
<feature type="region of interest" description="Disordered" evidence="1">
    <location>
        <begin position="56"/>
        <end position="77"/>
    </location>
</feature>
<keyword evidence="3" id="KW-1185">Reference proteome</keyword>
<evidence type="ECO:0000313" key="3">
    <source>
        <dbReference type="Proteomes" id="UP001607303"/>
    </source>
</evidence>
<dbReference type="EMBL" id="JAYRBN010000028">
    <property type="protein sequence ID" value="KAL2749161.1"/>
    <property type="molecule type" value="Genomic_DNA"/>
</dbReference>
<evidence type="ECO:0000256" key="1">
    <source>
        <dbReference type="SAM" id="MobiDB-lite"/>
    </source>
</evidence>
<accession>A0ABD2CVX7</accession>
<sequence length="132" mass="15407">MRETILLLSRMAKDISSCREIVWQAVSVERERNDLVAREKVYIQRREKKDFPQMEFSRFMGKNNGSPMPTKNTEERTFLSRCTSPDTTRVPRPALHLQSCCPLQYRDILTCTLTYSASPFSFFLFEESVLNG</sequence>
<evidence type="ECO:0000313" key="2">
    <source>
        <dbReference type="EMBL" id="KAL2749161.1"/>
    </source>
</evidence>
<gene>
    <name evidence="2" type="ORF">V1477_002771</name>
</gene>
<protein>
    <submittedName>
        <fullName evidence="2">Uncharacterized protein</fullName>
    </submittedName>
</protein>
<organism evidence="2 3">
    <name type="scientific">Vespula maculifrons</name>
    <name type="common">Eastern yellow jacket</name>
    <name type="synonym">Wasp</name>
    <dbReference type="NCBI Taxonomy" id="7453"/>
    <lineage>
        <taxon>Eukaryota</taxon>
        <taxon>Metazoa</taxon>
        <taxon>Ecdysozoa</taxon>
        <taxon>Arthropoda</taxon>
        <taxon>Hexapoda</taxon>
        <taxon>Insecta</taxon>
        <taxon>Pterygota</taxon>
        <taxon>Neoptera</taxon>
        <taxon>Endopterygota</taxon>
        <taxon>Hymenoptera</taxon>
        <taxon>Apocrita</taxon>
        <taxon>Aculeata</taxon>
        <taxon>Vespoidea</taxon>
        <taxon>Vespidae</taxon>
        <taxon>Vespinae</taxon>
        <taxon>Vespula</taxon>
    </lineage>
</organism>
<comment type="caution">
    <text evidence="2">The sequence shown here is derived from an EMBL/GenBank/DDBJ whole genome shotgun (WGS) entry which is preliminary data.</text>
</comment>